<keyword evidence="1" id="KW-0732">Signal</keyword>
<name>A0A4Y7IHH3_PAPSO</name>
<evidence type="ECO:0000313" key="3">
    <source>
        <dbReference type="Proteomes" id="UP000316621"/>
    </source>
</evidence>
<reference evidence="2 3" key="1">
    <citation type="journal article" date="2018" name="Science">
        <title>The opium poppy genome and morphinan production.</title>
        <authorList>
            <person name="Guo L."/>
            <person name="Winzer T."/>
            <person name="Yang X."/>
            <person name="Li Y."/>
            <person name="Ning Z."/>
            <person name="He Z."/>
            <person name="Teodor R."/>
            <person name="Lu Y."/>
            <person name="Bowser T.A."/>
            <person name="Graham I.A."/>
            <person name="Ye K."/>
        </authorList>
    </citation>
    <scope>NUCLEOTIDE SEQUENCE [LARGE SCALE GENOMIC DNA]</scope>
    <source>
        <strain evidence="3">cv. HN1</strain>
        <tissue evidence="2">Leaves</tissue>
    </source>
</reference>
<dbReference type="Gramene" id="RZC48347">
    <property type="protein sequence ID" value="RZC48347"/>
    <property type="gene ID" value="C5167_041296"/>
</dbReference>
<evidence type="ECO:0008006" key="4">
    <source>
        <dbReference type="Google" id="ProtNLM"/>
    </source>
</evidence>
<accession>A0A4Y7IHH3</accession>
<dbReference type="Proteomes" id="UP000316621">
    <property type="component" value="Chromosome 1"/>
</dbReference>
<proteinExistence type="predicted"/>
<evidence type="ECO:0000256" key="1">
    <source>
        <dbReference type="SAM" id="SignalP"/>
    </source>
</evidence>
<protein>
    <recommendedName>
        <fullName evidence="4">Knottin scorpion toxin-like domain-containing protein</fullName>
    </recommendedName>
</protein>
<feature type="chain" id="PRO_5021421286" description="Knottin scorpion toxin-like domain-containing protein" evidence="1">
    <location>
        <begin position="25"/>
        <end position="84"/>
    </location>
</feature>
<organism evidence="2 3">
    <name type="scientific">Papaver somniferum</name>
    <name type="common">Opium poppy</name>
    <dbReference type="NCBI Taxonomy" id="3469"/>
    <lineage>
        <taxon>Eukaryota</taxon>
        <taxon>Viridiplantae</taxon>
        <taxon>Streptophyta</taxon>
        <taxon>Embryophyta</taxon>
        <taxon>Tracheophyta</taxon>
        <taxon>Spermatophyta</taxon>
        <taxon>Magnoliopsida</taxon>
        <taxon>Ranunculales</taxon>
        <taxon>Papaveraceae</taxon>
        <taxon>Papaveroideae</taxon>
        <taxon>Papaver</taxon>
    </lineage>
</organism>
<sequence length="84" mass="9508">MAKAMHLSLCFIIGFLFLVLVVEAYDPVEFARCDWKDTVVPTAQGCHECDSKCINANSFLVSHTVCDDRYFEGFVYCICCKGRI</sequence>
<keyword evidence="3" id="KW-1185">Reference proteome</keyword>
<feature type="signal peptide" evidence="1">
    <location>
        <begin position="1"/>
        <end position="24"/>
    </location>
</feature>
<gene>
    <name evidence="2" type="ORF">C5167_041296</name>
</gene>
<evidence type="ECO:0000313" key="2">
    <source>
        <dbReference type="EMBL" id="RZC48347.1"/>
    </source>
</evidence>
<dbReference type="AlphaFoldDB" id="A0A4Y7IHH3"/>
<dbReference type="EMBL" id="CM010715">
    <property type="protein sequence ID" value="RZC48347.1"/>
    <property type="molecule type" value="Genomic_DNA"/>
</dbReference>